<organism evidence="1 2">
    <name type="scientific">Hypoxylon rubiginosum</name>
    <dbReference type="NCBI Taxonomy" id="110542"/>
    <lineage>
        <taxon>Eukaryota</taxon>
        <taxon>Fungi</taxon>
        <taxon>Dikarya</taxon>
        <taxon>Ascomycota</taxon>
        <taxon>Pezizomycotina</taxon>
        <taxon>Sordariomycetes</taxon>
        <taxon>Xylariomycetidae</taxon>
        <taxon>Xylariales</taxon>
        <taxon>Hypoxylaceae</taxon>
        <taxon>Hypoxylon</taxon>
    </lineage>
</organism>
<evidence type="ECO:0000313" key="1">
    <source>
        <dbReference type="EMBL" id="KAI6085667.1"/>
    </source>
</evidence>
<dbReference type="Proteomes" id="UP001497680">
    <property type="component" value="Unassembled WGS sequence"/>
</dbReference>
<dbReference type="EMBL" id="MU394323">
    <property type="protein sequence ID" value="KAI6085667.1"/>
    <property type="molecule type" value="Genomic_DNA"/>
</dbReference>
<evidence type="ECO:0000313" key="2">
    <source>
        <dbReference type="Proteomes" id="UP001497680"/>
    </source>
</evidence>
<gene>
    <name evidence="1" type="ORF">F4821DRAFT_260800</name>
</gene>
<keyword evidence="2" id="KW-1185">Reference proteome</keyword>
<comment type="caution">
    <text evidence="1">The sequence shown here is derived from an EMBL/GenBank/DDBJ whole genome shotgun (WGS) entry which is preliminary data.</text>
</comment>
<reference evidence="1 2" key="1">
    <citation type="journal article" date="2022" name="New Phytol.">
        <title>Ecological generalism drives hyperdiversity of secondary metabolite gene clusters in xylarialean endophytes.</title>
        <authorList>
            <person name="Franco M.E.E."/>
            <person name="Wisecaver J.H."/>
            <person name="Arnold A.E."/>
            <person name="Ju Y.M."/>
            <person name="Slot J.C."/>
            <person name="Ahrendt S."/>
            <person name="Moore L.P."/>
            <person name="Eastman K.E."/>
            <person name="Scott K."/>
            <person name="Konkel Z."/>
            <person name="Mondo S.J."/>
            <person name="Kuo A."/>
            <person name="Hayes R.D."/>
            <person name="Haridas S."/>
            <person name="Andreopoulos B."/>
            <person name="Riley R."/>
            <person name="LaButti K."/>
            <person name="Pangilinan J."/>
            <person name="Lipzen A."/>
            <person name="Amirebrahimi M."/>
            <person name="Yan J."/>
            <person name="Adam C."/>
            <person name="Keymanesh K."/>
            <person name="Ng V."/>
            <person name="Louie K."/>
            <person name="Northen T."/>
            <person name="Drula E."/>
            <person name="Henrissat B."/>
            <person name="Hsieh H.M."/>
            <person name="Youens-Clark K."/>
            <person name="Lutzoni F."/>
            <person name="Miadlikowska J."/>
            <person name="Eastwood D.C."/>
            <person name="Hamelin R.C."/>
            <person name="Grigoriev I.V."/>
            <person name="U'Ren J.M."/>
        </authorList>
    </citation>
    <scope>NUCLEOTIDE SEQUENCE [LARGE SCALE GENOMIC DNA]</scope>
    <source>
        <strain evidence="1 2">ER1909</strain>
    </source>
</reference>
<name>A0ACC0CYU6_9PEZI</name>
<sequence>MITPATTTLEDRDISVHTGFESTATDLKWCKVNEYSCSSIKGCFIKTDAVIIETGSSSVHVGAVTSVLSALEKICPTPWAKGDTNCSDDTASRASPRRRNRRPRGRSATSRLGDETVLAPLVGAELHEEGPPVPYGGIGDVV</sequence>
<protein>
    <submittedName>
        <fullName evidence="1">Uncharacterized protein</fullName>
    </submittedName>
</protein>
<proteinExistence type="predicted"/>
<accession>A0ACC0CYU6</accession>